<accession>U7UP93</accession>
<dbReference type="STRING" id="1111454.HMPREF1250_1003"/>
<reference evidence="6 7" key="1">
    <citation type="submission" date="2013-09" db="EMBL/GenBank/DDBJ databases">
        <authorList>
            <person name="Durkin A.S."/>
            <person name="Haft D.R."/>
            <person name="McCorrison J."/>
            <person name="Torralba M."/>
            <person name="Gillis M."/>
            <person name="Haft D.H."/>
            <person name="Methe B."/>
            <person name="Sutton G."/>
            <person name="Nelson K.E."/>
        </authorList>
    </citation>
    <scope>NUCLEOTIDE SEQUENCE [LARGE SCALE GENOMIC DNA]</scope>
    <source>
        <strain evidence="6 7">BV3C16-1</strain>
    </source>
</reference>
<gene>
    <name evidence="6" type="ORF">HMPREF1250_1003</name>
</gene>
<dbReference type="PIRSF" id="PIRSF016557">
    <property type="entry name" value="Caps_synth_CpsB"/>
    <property type="match status" value="1"/>
</dbReference>
<evidence type="ECO:0000256" key="4">
    <source>
        <dbReference type="ARBA" id="ARBA00022912"/>
    </source>
</evidence>
<evidence type="ECO:0000256" key="1">
    <source>
        <dbReference type="ARBA" id="ARBA00005750"/>
    </source>
</evidence>
<dbReference type="PANTHER" id="PTHR39181:SF1">
    <property type="entry name" value="TYROSINE-PROTEIN PHOSPHATASE YWQE"/>
    <property type="match status" value="1"/>
</dbReference>
<comment type="catalytic activity">
    <reaction evidence="5">
        <text>O-phospho-L-tyrosyl-[protein] + H2O = L-tyrosyl-[protein] + phosphate</text>
        <dbReference type="Rhea" id="RHEA:10684"/>
        <dbReference type="Rhea" id="RHEA-COMP:10136"/>
        <dbReference type="Rhea" id="RHEA-COMP:20101"/>
        <dbReference type="ChEBI" id="CHEBI:15377"/>
        <dbReference type="ChEBI" id="CHEBI:43474"/>
        <dbReference type="ChEBI" id="CHEBI:46858"/>
        <dbReference type="ChEBI" id="CHEBI:61978"/>
        <dbReference type="EC" id="3.1.3.48"/>
    </reaction>
</comment>
<keyword evidence="3 6" id="KW-0378">Hydrolase</keyword>
<dbReference type="RefSeq" id="WP_023053512.1">
    <property type="nucleotide sequence ID" value="NZ_AWXA01000025.1"/>
</dbReference>
<dbReference type="PATRIC" id="fig|1111454.3.peg.985"/>
<dbReference type="GO" id="GO:0004725">
    <property type="term" value="F:protein tyrosine phosphatase activity"/>
    <property type="evidence" value="ECO:0007669"/>
    <property type="project" value="UniProtKB-EC"/>
</dbReference>
<dbReference type="Pfam" id="PF19567">
    <property type="entry name" value="CpsB_CapC"/>
    <property type="match status" value="1"/>
</dbReference>
<organism evidence="6 7">
    <name type="scientific">Megasphaera vaginalis</name>
    <name type="common">ex Srinivasan et al. 2021</name>
    <dbReference type="NCBI Taxonomy" id="1111454"/>
    <lineage>
        <taxon>Bacteria</taxon>
        <taxon>Bacillati</taxon>
        <taxon>Bacillota</taxon>
        <taxon>Negativicutes</taxon>
        <taxon>Veillonellales</taxon>
        <taxon>Veillonellaceae</taxon>
        <taxon>Megasphaera</taxon>
    </lineage>
</organism>
<dbReference type="EMBL" id="AWXA01000025">
    <property type="protein sequence ID" value="ERT60298.1"/>
    <property type="molecule type" value="Genomic_DNA"/>
</dbReference>
<protein>
    <recommendedName>
        <fullName evidence="2">protein-tyrosine-phosphatase</fullName>
        <ecNumber evidence="2">3.1.3.48</ecNumber>
    </recommendedName>
</protein>
<evidence type="ECO:0000313" key="6">
    <source>
        <dbReference type="EMBL" id="ERT60298.1"/>
    </source>
</evidence>
<keyword evidence="4" id="KW-0904">Protein phosphatase</keyword>
<evidence type="ECO:0000256" key="3">
    <source>
        <dbReference type="ARBA" id="ARBA00022801"/>
    </source>
</evidence>
<dbReference type="SUPFAM" id="SSF89550">
    <property type="entry name" value="PHP domain-like"/>
    <property type="match status" value="1"/>
</dbReference>
<evidence type="ECO:0000256" key="5">
    <source>
        <dbReference type="ARBA" id="ARBA00051722"/>
    </source>
</evidence>
<dbReference type="Gene3D" id="3.20.20.140">
    <property type="entry name" value="Metal-dependent hydrolases"/>
    <property type="match status" value="1"/>
</dbReference>
<dbReference type="Proteomes" id="UP000017090">
    <property type="component" value="Unassembled WGS sequence"/>
</dbReference>
<dbReference type="GO" id="GO:0030145">
    <property type="term" value="F:manganese ion binding"/>
    <property type="evidence" value="ECO:0007669"/>
    <property type="project" value="InterPro"/>
</dbReference>
<evidence type="ECO:0000256" key="2">
    <source>
        <dbReference type="ARBA" id="ARBA00013064"/>
    </source>
</evidence>
<dbReference type="PANTHER" id="PTHR39181">
    <property type="entry name" value="TYROSINE-PROTEIN PHOSPHATASE YWQE"/>
    <property type="match status" value="1"/>
</dbReference>
<comment type="similarity">
    <text evidence="1">Belongs to the metallo-dependent hydrolases superfamily. CpsB/CapC family.</text>
</comment>
<keyword evidence="7" id="KW-1185">Reference proteome</keyword>
<dbReference type="EC" id="3.1.3.48" evidence="2"/>
<dbReference type="OrthoDB" id="9788539at2"/>
<proteinExistence type="inferred from homology"/>
<dbReference type="InterPro" id="IPR016667">
    <property type="entry name" value="Caps_polysacc_synth_CpsB/CapC"/>
</dbReference>
<comment type="caution">
    <text evidence="6">The sequence shown here is derived from an EMBL/GenBank/DDBJ whole genome shotgun (WGS) entry which is preliminary data.</text>
</comment>
<evidence type="ECO:0000313" key="7">
    <source>
        <dbReference type="Proteomes" id="UP000017090"/>
    </source>
</evidence>
<dbReference type="eggNOG" id="COG4464">
    <property type="taxonomic scope" value="Bacteria"/>
</dbReference>
<name>U7UP93_9FIRM</name>
<sequence length="262" mass="30144">MIDLHSHILYTIEGDDGSRSQEMSLDMLRMAVEAGTTDIFATPHVNRRGIVPHWEDIVTRTEELREAAVQANIPIRVHTGAEVELNYTTLDFLGKGETRYCLNGSHYILTELTPQSDPEQTESLLYELMLREYIPVLAHPERYDRIMTHPERILKWMQKGVLTQCNAGSFIGQFGEQAKERAELLYRHQMICFLGSDAHRTDWRNPDTSAAEEGIRKFTGSAAFWDSCCRNADNIVRHKLFYPTVPDCFKKQKKGFFSRLFG</sequence>
<dbReference type="AlphaFoldDB" id="U7UP93"/>
<dbReference type="InterPro" id="IPR016195">
    <property type="entry name" value="Pol/histidinol_Pase-like"/>
</dbReference>